<dbReference type="Bgee" id="ENSMMUG00000063181">
    <property type="expression patterns" value="Expressed in ileum and 7 other cell types or tissues"/>
</dbReference>
<dbReference type="AlphaFoldDB" id="A0A5F8AA17"/>
<evidence type="ECO:0000313" key="2">
    <source>
        <dbReference type="Proteomes" id="UP000006718"/>
    </source>
</evidence>
<dbReference type="InParanoid" id="A0A5F8AA17"/>
<organism evidence="1 2">
    <name type="scientific">Macaca mulatta</name>
    <name type="common">Rhesus macaque</name>
    <dbReference type="NCBI Taxonomy" id="9544"/>
    <lineage>
        <taxon>Eukaryota</taxon>
        <taxon>Metazoa</taxon>
        <taxon>Chordata</taxon>
        <taxon>Craniata</taxon>
        <taxon>Vertebrata</taxon>
        <taxon>Euteleostomi</taxon>
        <taxon>Mammalia</taxon>
        <taxon>Eutheria</taxon>
        <taxon>Euarchontoglires</taxon>
        <taxon>Primates</taxon>
        <taxon>Haplorrhini</taxon>
        <taxon>Catarrhini</taxon>
        <taxon>Cercopithecidae</taxon>
        <taxon>Cercopithecinae</taxon>
        <taxon>Macaca</taxon>
    </lineage>
</organism>
<reference evidence="1" key="4">
    <citation type="submission" date="2025-09" db="UniProtKB">
        <authorList>
            <consortium name="Ensembl"/>
        </authorList>
    </citation>
    <scope>IDENTIFICATION</scope>
    <source>
        <strain evidence="1">17573</strain>
    </source>
</reference>
<dbReference type="VEuPathDB" id="HostDB:ENSMMUG00000063181"/>
<reference evidence="2" key="1">
    <citation type="journal article" date="2007" name="Science">
        <title>Evolutionary and biomedical insights from the rhesus macaque genome.</title>
        <authorList>
            <person name="Gibbs R.A."/>
            <person name="Rogers J."/>
            <person name="Katze M.G."/>
            <person name="Bumgarner R."/>
            <person name="Weinstock G.M."/>
            <person name="Mardis E.R."/>
            <person name="Remington K.A."/>
            <person name="Strausberg R.L."/>
            <person name="Venter J.C."/>
            <person name="Wilson R.K."/>
            <person name="Batzer M.A."/>
            <person name="Bustamante C.D."/>
            <person name="Eichler E.E."/>
            <person name="Hahn M.W."/>
            <person name="Hardison R.C."/>
            <person name="Makova K.D."/>
            <person name="Miller W."/>
            <person name="Milosavljevic A."/>
            <person name="Palermo R.E."/>
            <person name="Siepel A."/>
            <person name="Sikela J.M."/>
            <person name="Attaway T."/>
            <person name="Bell S."/>
            <person name="Bernard K.E."/>
            <person name="Buhay C.J."/>
            <person name="Chandrabose M.N."/>
            <person name="Dao M."/>
            <person name="Davis C."/>
            <person name="Delehaunty K.D."/>
            <person name="Ding Y."/>
            <person name="Dinh H.H."/>
            <person name="Dugan-Rocha S."/>
            <person name="Fulton L.A."/>
            <person name="Gabisi R.A."/>
            <person name="Garner T.T."/>
            <person name="Godfrey J."/>
            <person name="Hawes A.C."/>
            <person name="Hernandez J."/>
            <person name="Hines S."/>
            <person name="Holder M."/>
            <person name="Hume J."/>
            <person name="Jhangiani S.N."/>
            <person name="Joshi V."/>
            <person name="Khan Z.M."/>
            <person name="Kirkness E.F."/>
            <person name="Cree A."/>
            <person name="Fowler R.G."/>
            <person name="Lee S."/>
            <person name="Lewis L.R."/>
            <person name="Li Z."/>
            <person name="Liu Y.-S."/>
            <person name="Moore S.M."/>
            <person name="Muzny D."/>
            <person name="Nazareth L.V."/>
            <person name="Ngo D.N."/>
            <person name="Okwuonu G.O."/>
            <person name="Pai G."/>
            <person name="Parker D."/>
            <person name="Paul H.A."/>
            <person name="Pfannkoch C."/>
            <person name="Pohl C.S."/>
            <person name="Rogers Y.-H.C."/>
            <person name="Ruiz S.J."/>
            <person name="Sabo A."/>
            <person name="Santibanez J."/>
            <person name="Schneider B.W."/>
            <person name="Smith S.M."/>
            <person name="Sodergren E."/>
            <person name="Svatek A.F."/>
            <person name="Utterback T.R."/>
            <person name="Vattathil S."/>
            <person name="Warren W."/>
            <person name="White C.S."/>
            <person name="Chinwalla A.T."/>
            <person name="Feng Y."/>
            <person name="Halpern A.L."/>
            <person name="Hillier L.W."/>
            <person name="Huang X."/>
            <person name="Minx P."/>
            <person name="Nelson J.O."/>
            <person name="Pepin K.H."/>
            <person name="Qin X."/>
            <person name="Sutton G.G."/>
            <person name="Venter E."/>
            <person name="Walenz B.P."/>
            <person name="Wallis J.W."/>
            <person name="Worley K.C."/>
            <person name="Yang S.-P."/>
            <person name="Jones S.M."/>
            <person name="Marra M.A."/>
            <person name="Rocchi M."/>
            <person name="Schein J.E."/>
            <person name="Baertsch R."/>
            <person name="Clarke L."/>
            <person name="Csuros M."/>
            <person name="Glasscock J."/>
            <person name="Harris R.A."/>
            <person name="Havlak P."/>
            <person name="Jackson A.R."/>
            <person name="Jiang H."/>
            <person name="Liu Y."/>
            <person name="Messina D.N."/>
            <person name="Shen Y."/>
            <person name="Song H.X.-Z."/>
            <person name="Wylie T."/>
            <person name="Zhang L."/>
            <person name="Birney E."/>
            <person name="Han K."/>
            <person name="Konkel M.K."/>
            <person name="Lee J."/>
            <person name="Smit A.F.A."/>
            <person name="Ullmer B."/>
            <person name="Wang H."/>
            <person name="Xing J."/>
            <person name="Burhans R."/>
            <person name="Cheng Z."/>
            <person name="Karro J.E."/>
            <person name="Ma J."/>
            <person name="Raney B."/>
            <person name="She X."/>
            <person name="Cox M.J."/>
            <person name="Demuth J.P."/>
            <person name="Dumas L.J."/>
            <person name="Han S.-G."/>
            <person name="Hopkins J."/>
            <person name="Karimpour-Fard A."/>
            <person name="Kim Y.H."/>
            <person name="Pollack J.R."/>
            <person name="Vinar T."/>
            <person name="Addo-Quaye C."/>
            <person name="Degenhardt J."/>
            <person name="Denby A."/>
            <person name="Hubisz M.J."/>
            <person name="Indap A."/>
            <person name="Kosiol C."/>
            <person name="Lahn B.T."/>
            <person name="Lawson H.A."/>
            <person name="Marklein A."/>
            <person name="Nielsen R."/>
            <person name="Vallender E.J."/>
            <person name="Clark A.G."/>
            <person name="Ferguson B."/>
            <person name="Hernandez R.D."/>
            <person name="Hirani K."/>
            <person name="Kehrer-Sawatzki H."/>
            <person name="Kolb J."/>
            <person name="Patil S."/>
            <person name="Pu L.-L."/>
            <person name="Ren Y."/>
            <person name="Smith D.G."/>
            <person name="Wheeler D.A."/>
            <person name="Schenck I."/>
            <person name="Ball E.V."/>
            <person name="Chen R."/>
            <person name="Cooper D.N."/>
            <person name="Giardine B."/>
            <person name="Hsu F."/>
            <person name="Kent W.J."/>
            <person name="Lesk A."/>
            <person name="Nelson D.L."/>
            <person name="O'brien W.E."/>
            <person name="Pruefer K."/>
            <person name="Stenson P.D."/>
            <person name="Wallace J.C."/>
            <person name="Ke H."/>
            <person name="Liu X.-M."/>
            <person name="Wang P."/>
            <person name="Xiang A.P."/>
            <person name="Yang F."/>
            <person name="Barber G.P."/>
            <person name="Haussler D."/>
            <person name="Karolchik D."/>
            <person name="Kern A.D."/>
            <person name="Kuhn R.M."/>
            <person name="Smith K.E."/>
            <person name="Zwieg A.S."/>
        </authorList>
    </citation>
    <scope>NUCLEOTIDE SEQUENCE [LARGE SCALE GENOMIC DNA]</scope>
    <source>
        <strain evidence="2">17573</strain>
    </source>
</reference>
<dbReference type="PANTHER" id="PTHR12138">
    <property type="entry name" value="PRIMATE-EXPANDED PROTEIN FAMILY"/>
    <property type="match status" value="1"/>
</dbReference>
<evidence type="ECO:0000313" key="1">
    <source>
        <dbReference type="Ensembl" id="ENSMMUP00000074226.1"/>
    </source>
</evidence>
<dbReference type="PANTHER" id="PTHR12138:SF135">
    <property type="entry name" value="SAM DOMAIN-CONTAINING PROTEIN"/>
    <property type="match status" value="1"/>
</dbReference>
<dbReference type="Ensembl" id="ENSMMUT00000099406.1">
    <property type="protein sequence ID" value="ENSMMUP00000074226.1"/>
    <property type="gene ID" value="ENSMMUG00000063181.1"/>
</dbReference>
<dbReference type="PRINTS" id="PR02045">
    <property type="entry name" value="F138DOMAIN"/>
</dbReference>
<reference evidence="1" key="2">
    <citation type="submission" date="2019-01" db="EMBL/GenBank/DDBJ databases">
        <authorList>
            <person name="Graves T."/>
            <person name="Eichler E.E."/>
            <person name="Wilson R.K."/>
        </authorList>
    </citation>
    <scope>NUCLEOTIDE SEQUENCE [LARGE SCALE GENOMIC DNA]</scope>
    <source>
        <strain evidence="1">17573</strain>
    </source>
</reference>
<protein>
    <submittedName>
        <fullName evidence="1">Uncharacterized protein</fullName>
    </submittedName>
</protein>
<dbReference type="STRING" id="9544.ENSMMUP00000074226"/>
<proteinExistence type="predicted"/>
<keyword evidence="2" id="KW-1185">Reference proteome</keyword>
<dbReference type="GeneTree" id="ENSGT01120000271815"/>
<dbReference type="Proteomes" id="UP000006718">
    <property type="component" value="Chromosome 2"/>
</dbReference>
<accession>A0A5F8AA17</accession>
<sequence length="166" mass="18810">MKTSLFQSRDLVAYLIFFPCRNDLRAVPKLIALKAKMKDKQIFPSSHYLLDLITKHTNSVYENKIHTYIYIAIFFFFLRQNLTLSPRLECSHAISAHCNLHLLSSSDSPASASQVAGIRGTRHLAQLIFVFLAEVGFHHVGQASPKLLTSGDLPTSAPPKCWDYRY</sequence>
<reference evidence="1" key="3">
    <citation type="submission" date="2025-08" db="UniProtKB">
        <authorList>
            <consortium name="Ensembl"/>
        </authorList>
    </citation>
    <scope>IDENTIFICATION</scope>
    <source>
        <strain evidence="1">17573</strain>
    </source>
</reference>
<name>A0A5F8AA17_MACMU</name>